<dbReference type="AlphaFoldDB" id="A0A0B2QMY0"/>
<name>A0A0B2QMY0_GLYSO</name>
<evidence type="ECO:0000313" key="1">
    <source>
        <dbReference type="EMBL" id="KHN22810.1"/>
    </source>
</evidence>
<accession>A0A0B2QMY0</accession>
<dbReference type="Proteomes" id="UP000053555">
    <property type="component" value="Unassembled WGS sequence"/>
</dbReference>
<protein>
    <submittedName>
        <fullName evidence="1">Uncharacterized protein</fullName>
    </submittedName>
</protein>
<sequence>MLLMNSLSETDWLSKPHSLSEATNSLSGCKILERISSLNGFSLTLAQRDMLAERAFVWSLSIAFAR</sequence>
<proteinExistence type="predicted"/>
<dbReference type="EMBL" id="KN656873">
    <property type="protein sequence ID" value="KHN22810.1"/>
    <property type="molecule type" value="Genomic_DNA"/>
</dbReference>
<organism evidence="1">
    <name type="scientific">Glycine soja</name>
    <name type="common">Wild soybean</name>
    <dbReference type="NCBI Taxonomy" id="3848"/>
    <lineage>
        <taxon>Eukaryota</taxon>
        <taxon>Viridiplantae</taxon>
        <taxon>Streptophyta</taxon>
        <taxon>Embryophyta</taxon>
        <taxon>Tracheophyta</taxon>
        <taxon>Spermatophyta</taxon>
        <taxon>Magnoliopsida</taxon>
        <taxon>eudicotyledons</taxon>
        <taxon>Gunneridae</taxon>
        <taxon>Pentapetalae</taxon>
        <taxon>rosids</taxon>
        <taxon>fabids</taxon>
        <taxon>Fabales</taxon>
        <taxon>Fabaceae</taxon>
        <taxon>Papilionoideae</taxon>
        <taxon>50 kb inversion clade</taxon>
        <taxon>NPAAA clade</taxon>
        <taxon>indigoferoid/millettioid clade</taxon>
        <taxon>Phaseoleae</taxon>
        <taxon>Glycine</taxon>
        <taxon>Glycine subgen. Soja</taxon>
    </lineage>
</organism>
<reference evidence="1" key="1">
    <citation type="submission" date="2014-07" db="EMBL/GenBank/DDBJ databases">
        <title>Identification of a novel salt tolerance gene in wild soybean by whole-genome sequencing.</title>
        <authorList>
            <person name="Lam H.-M."/>
            <person name="Qi X."/>
            <person name="Li M.-W."/>
            <person name="Liu X."/>
            <person name="Xie M."/>
            <person name="Ni M."/>
            <person name="Xu X."/>
        </authorList>
    </citation>
    <scope>NUCLEOTIDE SEQUENCE [LARGE SCALE GENOMIC DNA]</scope>
    <source>
        <tissue evidence="1">Root</tissue>
    </source>
</reference>
<gene>
    <name evidence="1" type="ORF">glysoja_026778</name>
</gene>